<dbReference type="EMBL" id="JACBJI010000001">
    <property type="protein sequence ID" value="NYA69921.1"/>
    <property type="molecule type" value="Genomic_DNA"/>
</dbReference>
<evidence type="ECO:0000313" key="3">
    <source>
        <dbReference type="Proteomes" id="UP000535020"/>
    </source>
</evidence>
<reference evidence="2 3" key="1">
    <citation type="submission" date="2020-07" db="EMBL/GenBank/DDBJ databases">
        <authorList>
            <person name="Sun Q."/>
        </authorList>
    </citation>
    <scope>NUCLEOTIDE SEQUENCE [LARGE SCALE GENOMIC DNA]</scope>
    <source>
        <strain evidence="2 3">MAH-1</strain>
    </source>
</reference>
<feature type="chain" id="PRO_5030677885" evidence="1">
    <location>
        <begin position="20"/>
        <end position="393"/>
    </location>
</feature>
<gene>
    <name evidence="2" type="ORF">HZF10_03240</name>
</gene>
<sequence length="393" mass="44263">MKKHLITGFALLALFQLKAQQQPTDSTSTYKSTKLTLDEINLVSSYYKQDGNHSAVEGGIGTQELTDLSNTLDVKLTKYGSTGKKHSFGLEVGIDHYTSASSDKIDPSTVSSASYGDNRFYPSLSYGWEDEEKGKAITAGVSSSTEFDYQSFGANIGYSKKTKNKNGEFSAKFQTYLDQIKLITPIELRTSGGYGTDNRNTYAFSLGYSQIVNKSFQVMFMADVISQQGYLGLPFHRVYFTDGSVHQEKLPDSRLKIPIGVRASYFLGDNFIIRAYYRYYSDDWKLTAHTFDVEVPVKLSSFVSISPFYRFYSQQGAKYFKAYAQHSDSDEFYTSNYDLSTFDSNFIGAGIRLAPPKGVFGWSHFNMLEIRYGHYSRTDGLSSNIISLNIRYK</sequence>
<name>A0A7Y8Y043_9FLAO</name>
<dbReference type="Pfam" id="PF12094">
    <property type="entry name" value="DUF3570"/>
    <property type="match status" value="1"/>
</dbReference>
<dbReference type="InterPro" id="IPR021953">
    <property type="entry name" value="DUF3570"/>
</dbReference>
<accession>A0A7Y8Y043</accession>
<dbReference type="AlphaFoldDB" id="A0A7Y8Y043"/>
<proteinExistence type="predicted"/>
<evidence type="ECO:0000313" key="2">
    <source>
        <dbReference type="EMBL" id="NYA69921.1"/>
    </source>
</evidence>
<keyword evidence="1" id="KW-0732">Signal</keyword>
<organism evidence="2 3">
    <name type="scientific">Flavobacterium agri</name>
    <dbReference type="NCBI Taxonomy" id="2743471"/>
    <lineage>
        <taxon>Bacteria</taxon>
        <taxon>Pseudomonadati</taxon>
        <taxon>Bacteroidota</taxon>
        <taxon>Flavobacteriia</taxon>
        <taxon>Flavobacteriales</taxon>
        <taxon>Flavobacteriaceae</taxon>
        <taxon>Flavobacterium</taxon>
    </lineage>
</organism>
<feature type="signal peptide" evidence="1">
    <location>
        <begin position="1"/>
        <end position="19"/>
    </location>
</feature>
<protein>
    <submittedName>
        <fullName evidence="2">DUF3570 domain-containing protein</fullName>
    </submittedName>
</protein>
<comment type="caution">
    <text evidence="2">The sequence shown here is derived from an EMBL/GenBank/DDBJ whole genome shotgun (WGS) entry which is preliminary data.</text>
</comment>
<dbReference type="Proteomes" id="UP000535020">
    <property type="component" value="Unassembled WGS sequence"/>
</dbReference>
<evidence type="ECO:0000256" key="1">
    <source>
        <dbReference type="SAM" id="SignalP"/>
    </source>
</evidence>
<dbReference type="RefSeq" id="WP_176004741.1">
    <property type="nucleotide sequence ID" value="NZ_JABWMI010000005.1"/>
</dbReference>
<keyword evidence="3" id="KW-1185">Reference proteome</keyword>